<dbReference type="PROSITE" id="PS00012">
    <property type="entry name" value="PHOSPHOPANTETHEINE"/>
    <property type="match status" value="5"/>
</dbReference>
<dbReference type="PROSITE" id="PS50075">
    <property type="entry name" value="CARRIER"/>
    <property type="match status" value="5"/>
</dbReference>
<dbReference type="Pfam" id="PF00668">
    <property type="entry name" value="Condensation"/>
    <property type="match status" value="9"/>
</dbReference>
<dbReference type="NCBIfam" id="TIGR01720">
    <property type="entry name" value="NRPS-para261"/>
    <property type="match status" value="3"/>
</dbReference>
<dbReference type="Gene3D" id="3.40.50.980">
    <property type="match status" value="2"/>
</dbReference>
<dbReference type="Gene3D" id="3.30.559.30">
    <property type="entry name" value="Nonribosomal peptide synthetase, condensation domain"/>
    <property type="match status" value="8"/>
</dbReference>
<dbReference type="GO" id="GO:0017000">
    <property type="term" value="P:antibiotic biosynthetic process"/>
    <property type="evidence" value="ECO:0007669"/>
    <property type="project" value="UniProtKB-KW"/>
</dbReference>
<keyword evidence="5" id="KW-0677">Repeat</keyword>
<keyword evidence="10" id="KW-1185">Reference proteome</keyword>
<dbReference type="InterPro" id="IPR036736">
    <property type="entry name" value="ACP-like_sf"/>
</dbReference>
<feature type="region of interest" description="Disordered" evidence="7">
    <location>
        <begin position="1241"/>
        <end position="1260"/>
    </location>
</feature>
<dbReference type="Gene3D" id="3.30.559.10">
    <property type="entry name" value="Chloramphenicol acetyltransferase-like domain"/>
    <property type="match status" value="9"/>
</dbReference>
<dbReference type="CDD" id="cd19543">
    <property type="entry name" value="DCL_NRPS"/>
    <property type="match status" value="1"/>
</dbReference>
<dbReference type="EMBL" id="FOGI01000010">
    <property type="protein sequence ID" value="SES32354.1"/>
    <property type="molecule type" value="Genomic_DNA"/>
</dbReference>
<feature type="domain" description="Carrier" evidence="8">
    <location>
        <begin position="3443"/>
        <end position="3517"/>
    </location>
</feature>
<dbReference type="Gene3D" id="1.10.1200.10">
    <property type="entry name" value="ACP-like"/>
    <property type="match status" value="5"/>
</dbReference>
<evidence type="ECO:0000256" key="4">
    <source>
        <dbReference type="ARBA" id="ARBA00022553"/>
    </source>
</evidence>
<dbReference type="InterPro" id="IPR020806">
    <property type="entry name" value="PKS_PP-bd"/>
</dbReference>
<dbReference type="SMART" id="SM00823">
    <property type="entry name" value="PKS_PP"/>
    <property type="match status" value="5"/>
</dbReference>
<evidence type="ECO:0000256" key="5">
    <source>
        <dbReference type="ARBA" id="ARBA00022737"/>
    </source>
</evidence>
<dbReference type="InterPro" id="IPR009081">
    <property type="entry name" value="PP-bd_ACP"/>
</dbReference>
<dbReference type="FunFam" id="2.30.38.10:FF:000001">
    <property type="entry name" value="Non-ribosomal peptide synthetase PvdI"/>
    <property type="match status" value="5"/>
</dbReference>
<dbReference type="InterPro" id="IPR023213">
    <property type="entry name" value="CAT-like_dom_sf"/>
</dbReference>
<evidence type="ECO:0000256" key="1">
    <source>
        <dbReference type="ARBA" id="ARBA00001957"/>
    </source>
</evidence>
<dbReference type="NCBIfam" id="NF003417">
    <property type="entry name" value="PRK04813.1"/>
    <property type="match status" value="6"/>
</dbReference>
<dbReference type="PANTHER" id="PTHR45527">
    <property type="entry name" value="NONRIBOSOMAL PEPTIDE SYNTHETASE"/>
    <property type="match status" value="1"/>
</dbReference>
<dbReference type="STRING" id="155974.SAMN04487818_110129"/>
<dbReference type="InterPro" id="IPR025110">
    <property type="entry name" value="AMP-bd_C"/>
</dbReference>
<dbReference type="SMART" id="SM01294">
    <property type="entry name" value="PKS_PP_betabranch"/>
    <property type="match status" value="1"/>
</dbReference>
<feature type="domain" description="Carrier" evidence="8">
    <location>
        <begin position="5833"/>
        <end position="5907"/>
    </location>
</feature>
<protein>
    <submittedName>
        <fullName evidence="9">Non-ribosomal peptide synthase domain TIGR01720/amino acid adenylation domain-containing protein</fullName>
    </submittedName>
</protein>
<dbReference type="NCBIfam" id="TIGR01733">
    <property type="entry name" value="AA-adenyl-dom"/>
    <property type="match status" value="5"/>
</dbReference>
<dbReference type="FunFam" id="3.30.300.30:FF:000010">
    <property type="entry name" value="Enterobactin synthetase component F"/>
    <property type="match status" value="2"/>
</dbReference>
<dbReference type="Pfam" id="PF00501">
    <property type="entry name" value="AMP-binding"/>
    <property type="match status" value="5"/>
</dbReference>
<feature type="domain" description="Carrier" evidence="8">
    <location>
        <begin position="2436"/>
        <end position="2511"/>
    </location>
</feature>
<proteinExistence type="inferred from homology"/>
<dbReference type="CDD" id="cd19531">
    <property type="entry name" value="LCL_NRPS-like"/>
    <property type="match status" value="3"/>
</dbReference>
<sequence length="6339" mass="680314">MTVSNTPPPSQSSDSRRSRLDALPAHLRAQMEKRLAGKAGPAKVETIPTAPRDGVLPLSSAQQRLWFLSEFNPGGNDYNSGTALRFTGELDAPALTTAIRALANRHESLRTTFREDDGRPVQIVHESVEIDVRTADCTEQALADTLQAEFSQPFDLRRGPLLRALLLRLGEREHVLLLTVHHIAVDGWSLAVLTEELSELYAGRELPAPTLHYADFAAWQQERLTGPSMDKHLAYWREALSGVEPLALPTDRPRPPVRTPAGAAHQFTVSAAVTARLANLARANDTTMFTTLMAASQLLVARYGGVDDVALGTVTAGRGRAELNKVIGFFVNTVVLRSTVDQKTSFVDFLRAVNGTALDAFSHDEVPFDRLVEAVGAPRDPSRNPLFDVLVLLQNASRGLPEFPGLAVAEVDLRRWAANFDLSIEFSERADQLDCVLEYSTDLFDPATVERFAGHLLTLLAGIAAAPDRPMTELPWLTGTELRTVTEGWNDTALPVAAATFPAVFEEQTRRTPDATALVFASEALTYAELNARANRVAHHLVAQGVRREQVVAVSLPRSVDAVAAQLGVFKAGAVYLPVDPSLPAERRAHLVEDSGAVLVIDTALDTAALVDGPDTDPEVGLRPDNTAYVIYTSGSTGKPKGVAVEHRALVNLLHSHRADFAGGDRLRVALSAVFSFDTSLEGPVLMAGGHELHLLGDDVRLDPDALVAYVVRERIDFLDLTPSYLRKLLPAGLLAHPDHKPAVLMLGGEALGDDLWRELGSLPDTAVHNFYGPTETTVDALSTVVGGERATIGRPLRNLQAYILDADFRPLPVGVPGELHIAGAQLARGYLHRPGLTADRFVADPFGPAGSRMYRTGDLARWTSDGTVEYLGRTDDQVKIRGFRIEPGEIEAALLARPGIREAAVVAREDGGHRRLVAYLVADAFDTNELRAALKETLPDYMVPAAFVGLDRLPMTRNGKLDKAALPAPEFSAAAEAEYVAPRDETEELLAQLWADALGTERVGVTDNFFALGGDSILSIQIVSRARQAGLRLTSRDVFVNQTIAELALVVTREAAPTEQAIPEGPAPLTPIQRWFFQTHGPRAHFTMSVLFDLAEDTDLTALEGALRAVVGHHAALRSRFRQVDGQWRQEPAEIQVDLARGGGIEAARAEIDLTDGPLLRALLLDDGRLFLTVHHLVMDGVSWRVLLDDLVTAYGHLREQKPVDLPAVGTTFAEWSHRLGDLVASGALDSALDHWTAVPDPVPLPTDRTSDTTGKNTAGTTASVTVRLEPAVTDAVLRTVPERYRTRINDVLLSALGRVLTRWTGERTAAITLEGHGREEVVDGADLTRTVGWFTTQFPVALDMPGGDWDTVLKSVKEQLRAVPHNGLSYEALRYLTPDSPLAGRPLPRISFNYHGRFDTDDENGPLGARSDAGPEVDPTAERDFDLDVIGLVESDELVLTWEYSTALHHGATVRRLAEAMLAELRGIAAHCAAPGSGGRTPSDFPLARLTQSQVDTIAGDGSDIEDIYPLTPLQAGMVFHSLVDPDNGAYVDQVRLVLDGVTEPTALVAAFQTVVDRTPVLRTAVVWADVAEPVQVVRRTVPLDADVRDWRDLSERDQDKALTHLLAVDRAKPFTLDSAPLLRISVLRLTDDRVLLVWSSHHVLLDGWSTAQVFGEVVERYTALVEGTAPTAPVRRPFRDHVRWLSEQDSAAADAHWAGVLAGFAEPVAVPWDHAPAQAHRTESSASVKTIIDPAESERLRSAAQRAGLTVNTVVQGAWALLLARWAGTTDVVYGTTVSGRPAELSGVESMVGMFINTVPTRVLADPSRPAGAWLRDIQAAQSESRRFDYLALSRIQSHSAVEPGAALFDSVVVFENYPFEDASREGGVRVTEVTAVDTTNLPLTLSAHVDDRVHLDLGYDPALLDRPTAERVASWLRTLVTALVEDQDRAIGTLPWVSAEDRERVLRAFNDTDHPLPYEPLTEVFERQAAGTPDATALVFGDRVLTFAEVESAANRLAHKLIADGAGPETVVALTMPRSADTVIAILAVGKAGAAFLPVDPTLPADRVAYLLDDAKPVLVLDGTTDTSGFPETSPGREIRPEQTAYIIYTSGSTGRPKGVVISQGNLSALHQDHRVDITSVDRTRFALTATFSFDTSLEGLLFLVDGHEVHVIDSDLRIDPAAFVDYVSTRGIEYVDLTPTHATHLAAAGLLDSGLKVLMLGGEALSEKLWRDAQAKGVRVVNYYGPTETTVDATVLFSGEAERPLIGRPLRNTQAYVLDENLDPLPPGVPGELYLAGVQVARGYLDRAGLTASRFIADPFGASGTRMYRTGDRVRWTENGLLDYLGRADDQVKIRGFRIEPGEIAAVLRERAGISDAAVVPFTDATGTRLVAYVVGAVDGDLRAELAKQLPDYMVPAAVIALPALPVNASGKLDRRALPAPEFTATTAHVEPRTEAERVVAAAWADVLGVPEVGAEDNFFALGGDSILSIQVVSRLRAAFGTQISPRAVFDHPTVAALARAVPGERTDAIPVLDHSGPVPQSFAQRRLWFLDQFEPGDTEYVSPTALRLSGDLDVTALTSALTALIARHESLRTTFDEVGGEAVQIVHEPYPADLAVVDGDPSAVLERESAQPFDLRQGPLLRTTLVRVAPREHVLILTLHHIVTDGWSTAVLTDDLATLYRAELSGVDASLPEIPVRYTDFTAWQREQGSDVGFWQAALAGIQPLELPTDRPRPAVRTTSGAKHEFTLPAATLDALRQVGRRVDGTLFTTLLAACQVLFARYSGQSDIALGTVASGRDRAELERVVGFFVNTVVLRSTVDLRAPFAEVLAGARATALEAFAHQDVPFERVVDAVAPERDASRSPLFDVMVLLQNTPDEVPAIAGLTVTEVDIPVTTATHDLTVEFQESTTGLRGAVEFNPDLFDLSTVERLTGHLTALLTAIAADADQVAGDIELLDPAERQRIEAWQGTRDGEFTPLTRLFADQAARIPDADAVVFGSDRRTFAQVESAANRLARYLVARGAGPERLVALALPRSADVVVAILATLKSGAAYLPIDTTLPHERVEFLLADAAPTVVLDAMPDLDGWDDSALEVDPHPRGAAYVIHTSGSTGTPKGVVVDHGNLAALAAHQVAELIDPLGPGLRYGQTSVFSFDTAVEGLLFLAAGHTLHVLDEDTRLDPHALVSYATANLDALDVTPAHARRLVEAGLLDAGLRLLTLGGEAIDPALWRELADADLTAVNLYGPTEVTVDATWATITGDRATIGSPLSTTRAYVLDQDVHPQPIGVPGELFLAGPQVTRGYLGRPGLTADRFVADPFGASGSRMYRTGDRARWLADGTLEFLGRADDQVKIRGHRVEPGEVTAALLRHENVRDAAVVARPHGGHLRLVGYVVGDGTVGDGAVGQHSDFAAFLRVTLPDYMVPSAFVLLDRLPVTHNGKLDHRALPEPTIVAATHVPPRPGTETTLAGIWAGVLGLPEVGATDNFFALGGDSILSMQVVSQARAAGLAITSKDVFVRQTIGELATVATPTAVAVAQPVITGPAPLTPIQHWFFATHTAQQRNHFTMAMTFELAPGVDRDRLLASVGRVVEHHPALRTRFFETDAGWVQEPTDSGITDEIDIAAGRMVRAVIEQDRLHLEVHHLVIDAVSWRVVLADLERAHRGEFLAPAVPFGQWAHRLADLTLGGGFDADLPHWQAIPPTPALPVDGHGDKDTAAGFSVSMPADALLHQIPDVYRTQVNDVLLAALARAVTDWTGQPHALITLEGHGREEVIDGLEIGGTVGWFTSQFPVALPVADRWSDTLKAVKESLRAIPNRGLGYEALRYIKGSLDHTPEPDIAFNYLGRWDAGDGSGDLLRDQVADPERQGPVMPRSHLIDVTAAVTGGVLTLDWEYAPGIHDESTVRGVAERMVAALREIVAHCAEPGAGGRTPSDFPLARLAQSEVDVLVGDGSDIADIYPLTPLQAGMLFHGLLDADSYVNRTQVRLRGVTDVRRLGQAWHEVAEQNPVLRSRVVWQGVAEPVQVVHVGSQISVEYGPIGEVGIDLARGPLTRVVLHEVEPGVVDLLWVSHHLLLDGWSTAQVFSDVLARYAGATLAARRPFRDYLAWLAEQDSTAAERHWRAVLAGVEGPTALPYDRPPVDAHRAQSSAHVRAALPVGEVGAHGLTLNTVVQGAWALLLSRYSGDREVVFGTTVSGRPADLPGVEDMVGMFINTVASRVLVETRGSALPWLRGLQAAQAESRRFDHVSLAQVQAWSGVESLFDSVVAFENFPDGAETDGAPDVETVDGAEATTLALSLSAHLDGDRLRVELGYDPALFADGTAQTLVDRLVALVSALTEDPTRDLAQLPWLTEAEQALVLDGWNDTAAEVEPVAFPALVRGEAGTIAVEQGDRALTYAELDAAANRVANLLRTLGAKAEQIVALQMPRSIDLVVAQLAVLKTGAAYLPIDPGYPAERIAYMLDDAQPVITLDALPVATGFPDTAPEVDIAVDSPAYVIYTSGSTGRPKGVVVTHRGLANFAAAEADRFDVRAGDRVLAFSSPSFDASVLELCMALPSGATLVVPPAGPLVGEPLGIALRDLRITHTLIPPVALATVPEVELPDLRTLIVGGDASSAELVRRWAPRTGLINAYGPTEVTVVATWTAPLSAGDGAPPIGRPLPNTRAYVLDDDLRPVPPGVPGELYVAGVGLARGYLGRPGLTASRFLANPFDGGRMYRTGDVVRWTADGSLVFVGRADDQVKVRGFRIELGEIESVIGAQPGVSSVAVVVREDEPGVKRLVAYVVGFSVGLREALLRSLPEHMVPAAFVELESLPLTANGKLDRRALPVPEWTDSGDFVAPRTEAERVVAAAWVDVLGVGRVGAQDNFFALGGDSILSIRVVARLRDALGTDVSPRVLFDNPTVESLALALGGAPAAETIPVLSDSASSPLSFAQQRLWFLQEFEPNSTEYVTPLAVRLRGPLDLGALEAAMTALSARHESLRTTFHGEDGQGTQVVHPASSVAVPVVDITEAGLAAALDRVAGEPFDLVTGPLVRPVVFRIGALDHVLALTMHHIVTDGWSAGVLMADLAELYRAEVEGGEADLPALPVRYRDFAAWQRGRTDVLAEQLEYWKSELAGVPALELPTDRPRPAVHTTSGAQVPFTVSREVADQLRAVAREQDATLFMVLVAATQTLLHRFTGQDDIAVGTVAAGRDHPDLHNLIGFFVNTLVLRSTVDSSVPFAEFVGRVRSTVLDAFGNQDVPFERVVDAVAPERDTSRTPLFQAMVVLQNAVGRASGLAGLDASDVSFPVVTAAYDVTVEFHEVEDGGLHATLDYNTDLFDSSTAHRLVAGLDVLLGAASSAPTARLGSLPVLTAQDRQQVLVDWNDTAVATEPRTVPELVRAQALARPGAPAIISGDTVVSWGELDARTDRVARALVAHGAGPEKVVAVRLGRSVSLIVAELAVTKAGAAFLPIDPNYPDDRIAYMLDDARPVLVLDGELPEADSGDLPVPALANPAYVIYTSGSTGQPKGVVVTHAGLASFAAAEVARFDVRPDDRVLAFSSPSFDASVLELCMALGGGAAVVVPPPGPLLGEQLGEVLASQRISHTLIPPVALATVPEMDLPALRTLIVGGDACSAELVRRWAPGRRMINAYGPTESTVVSTWSSPLEPGGVPPIGRPIDNTRAYVLDADLSPVPVGVPGELYVAGVGLARGYLGRPGLTASRFIANPFDGGRMYRTGDVVRWTVDGSLVFVGRADDQVKVRGFRIELGEVESALRAHPDVVDAAAAVHTDPAGHKRLVGYVAGPALPDGAALREFLTATQPDHLVPTAFVPLATLPVSPNGKVDRKALPAPDLTVSTVAYVPPSTPVEEALAKVWADVLGVDRVGLADNFFALGGDSILSIQVAARARQAGLKVATKDLFLHQTIADLAPVVTFVDTAADRAVVTGPVPLTPIQRWFLDTPRAGYHHFNQAHYVELAAEPDIAALRAALSALTAHHDALRLRFARDDDGWRQWNADVADESLVDLVSVASDAEAEQVADTVHAGFDLESGPLLRAVLFRFPDRFRLLLVAHHLVVDGVSWRILLDDLDTAYHQARRGEPIDLGAKTTSFQEWSRKLTEFVSTGGLDDELPYWNSVTGVAPLPVDHPAGAPAVDAVSVSLSPEATDALLRGAPTAYRTRVNDVLLAALAWSVGRWTDDPRVAIHLEGHGREDVLSDVDISRTVGWFTTMFPVGLDVPQGNWRTIVKDIRKQLRKLPGNGFGYSALRHLGTLRDDTDPQISFNYLGQFDSRSAEESTSLFAETLGAIGSDHHAADRTGHLIDIVGDVTNGRLEFAWYFAADRFDRSTVEAVAGEFEAALLAIAEDCAGGR</sequence>
<evidence type="ECO:0000313" key="9">
    <source>
        <dbReference type="EMBL" id="SES32354.1"/>
    </source>
</evidence>
<dbReference type="NCBIfam" id="NF004282">
    <property type="entry name" value="PRK05691.1"/>
    <property type="match status" value="8"/>
</dbReference>
<feature type="region of interest" description="Disordered" evidence="7">
    <location>
        <begin position="1403"/>
        <end position="1422"/>
    </location>
</feature>
<dbReference type="SUPFAM" id="SSF47336">
    <property type="entry name" value="ACP-like"/>
    <property type="match status" value="5"/>
</dbReference>
<dbReference type="GO" id="GO:0008610">
    <property type="term" value="P:lipid biosynthetic process"/>
    <property type="evidence" value="ECO:0007669"/>
    <property type="project" value="UniProtKB-ARBA"/>
</dbReference>
<dbReference type="FunFam" id="1.10.1200.10:FF:000016">
    <property type="entry name" value="Non-ribosomal peptide synthase"/>
    <property type="match status" value="1"/>
</dbReference>
<dbReference type="InterPro" id="IPR042099">
    <property type="entry name" value="ANL_N_sf"/>
</dbReference>
<dbReference type="InterPro" id="IPR010071">
    <property type="entry name" value="AA_adenyl_dom"/>
</dbReference>
<dbReference type="PROSITE" id="PS00455">
    <property type="entry name" value="AMP_BINDING"/>
    <property type="match status" value="5"/>
</dbReference>
<dbReference type="GO" id="GO:0044550">
    <property type="term" value="P:secondary metabolite biosynthetic process"/>
    <property type="evidence" value="ECO:0007669"/>
    <property type="project" value="TreeGrafter"/>
</dbReference>
<dbReference type="Proteomes" id="UP000199051">
    <property type="component" value="Unassembled WGS sequence"/>
</dbReference>
<dbReference type="InterPro" id="IPR006162">
    <property type="entry name" value="Ppantetheine_attach_site"/>
</dbReference>
<evidence type="ECO:0000313" key="10">
    <source>
        <dbReference type="Proteomes" id="UP000199051"/>
    </source>
</evidence>
<evidence type="ECO:0000259" key="8">
    <source>
        <dbReference type="PROSITE" id="PS50075"/>
    </source>
</evidence>
<feature type="domain" description="Carrier" evidence="8">
    <location>
        <begin position="4825"/>
        <end position="4900"/>
    </location>
</feature>
<dbReference type="Gene3D" id="3.40.50.12780">
    <property type="entry name" value="N-terminal domain of ligase-like"/>
    <property type="match status" value="4"/>
</dbReference>
<keyword evidence="4" id="KW-0597">Phosphoprotein</keyword>
<dbReference type="GO" id="GO:0072330">
    <property type="term" value="P:monocarboxylic acid biosynthetic process"/>
    <property type="evidence" value="ECO:0007669"/>
    <property type="project" value="UniProtKB-ARBA"/>
</dbReference>
<dbReference type="GO" id="GO:0003824">
    <property type="term" value="F:catalytic activity"/>
    <property type="evidence" value="ECO:0007669"/>
    <property type="project" value="InterPro"/>
</dbReference>
<dbReference type="SUPFAM" id="SSF56801">
    <property type="entry name" value="Acetyl-CoA synthetase-like"/>
    <property type="match status" value="5"/>
</dbReference>
<dbReference type="PANTHER" id="PTHR45527:SF1">
    <property type="entry name" value="FATTY ACID SYNTHASE"/>
    <property type="match status" value="1"/>
</dbReference>
<keyword evidence="6" id="KW-0045">Antibiotic biosynthesis</keyword>
<evidence type="ECO:0000256" key="6">
    <source>
        <dbReference type="ARBA" id="ARBA00023194"/>
    </source>
</evidence>
<dbReference type="FunFam" id="1.10.1200.10:FF:000005">
    <property type="entry name" value="Nonribosomal peptide synthetase 1"/>
    <property type="match status" value="4"/>
</dbReference>
<evidence type="ECO:0000256" key="3">
    <source>
        <dbReference type="ARBA" id="ARBA00022450"/>
    </source>
</evidence>
<feature type="region of interest" description="Disordered" evidence="7">
    <location>
        <begin position="33"/>
        <end position="52"/>
    </location>
</feature>
<evidence type="ECO:0000256" key="2">
    <source>
        <dbReference type="ARBA" id="ARBA00006432"/>
    </source>
</evidence>
<dbReference type="GO" id="GO:0005829">
    <property type="term" value="C:cytosol"/>
    <property type="evidence" value="ECO:0007669"/>
    <property type="project" value="TreeGrafter"/>
</dbReference>
<keyword evidence="3" id="KW-0596">Phosphopantetheine</keyword>
<dbReference type="CDD" id="cd17652">
    <property type="entry name" value="A_NRPS_CmdD_like"/>
    <property type="match status" value="2"/>
</dbReference>
<dbReference type="InterPro" id="IPR020845">
    <property type="entry name" value="AMP-binding_CS"/>
</dbReference>
<accession>A0A1H9WEV0</accession>
<comment type="cofactor">
    <cofactor evidence="1">
        <name>pantetheine 4'-phosphate</name>
        <dbReference type="ChEBI" id="CHEBI:47942"/>
    </cofactor>
</comment>
<organism evidence="9 10">
    <name type="scientific">Actinokineospora terrae</name>
    <dbReference type="NCBI Taxonomy" id="155974"/>
    <lineage>
        <taxon>Bacteria</taxon>
        <taxon>Bacillati</taxon>
        <taxon>Actinomycetota</taxon>
        <taxon>Actinomycetes</taxon>
        <taxon>Pseudonocardiales</taxon>
        <taxon>Pseudonocardiaceae</taxon>
        <taxon>Actinokineospora</taxon>
    </lineage>
</organism>
<dbReference type="GO" id="GO:0043041">
    <property type="term" value="P:amino acid activation for nonribosomal peptide biosynthetic process"/>
    <property type="evidence" value="ECO:0007669"/>
    <property type="project" value="TreeGrafter"/>
</dbReference>
<dbReference type="Gene3D" id="2.30.38.10">
    <property type="entry name" value="Luciferase, Domain 3"/>
    <property type="match status" value="1"/>
</dbReference>
<evidence type="ECO:0000256" key="7">
    <source>
        <dbReference type="SAM" id="MobiDB-lite"/>
    </source>
</evidence>
<feature type="domain" description="Carrier" evidence="8">
    <location>
        <begin position="982"/>
        <end position="1056"/>
    </location>
</feature>
<dbReference type="InterPro" id="IPR000873">
    <property type="entry name" value="AMP-dep_synth/lig_dom"/>
</dbReference>
<name>A0A1H9WEV0_9PSEU</name>
<dbReference type="InterPro" id="IPR001242">
    <property type="entry name" value="Condensation_dom"/>
</dbReference>
<dbReference type="GO" id="GO:0031177">
    <property type="term" value="F:phosphopantetheine binding"/>
    <property type="evidence" value="ECO:0007669"/>
    <property type="project" value="InterPro"/>
</dbReference>
<dbReference type="CDD" id="cd19534">
    <property type="entry name" value="E_NRPS"/>
    <property type="match status" value="3"/>
</dbReference>
<dbReference type="Pfam" id="PF13193">
    <property type="entry name" value="AMP-binding_C"/>
    <property type="match status" value="4"/>
</dbReference>
<dbReference type="Gene3D" id="3.30.300.30">
    <property type="match status" value="5"/>
</dbReference>
<gene>
    <name evidence="9" type="ORF">SAMN04487818_110129</name>
</gene>
<dbReference type="SUPFAM" id="SSF52777">
    <property type="entry name" value="CoA-dependent acyltransferases"/>
    <property type="match status" value="16"/>
</dbReference>
<dbReference type="InterPro" id="IPR010060">
    <property type="entry name" value="NRPS_synth"/>
</dbReference>
<dbReference type="CDD" id="cd05930">
    <property type="entry name" value="A_NRPS"/>
    <property type="match status" value="3"/>
</dbReference>
<comment type="similarity">
    <text evidence="2">Belongs to the ATP-dependent AMP-binding enzyme family.</text>
</comment>
<dbReference type="InterPro" id="IPR045851">
    <property type="entry name" value="AMP-bd_C_sf"/>
</dbReference>
<dbReference type="Pfam" id="PF00550">
    <property type="entry name" value="PP-binding"/>
    <property type="match status" value="5"/>
</dbReference>
<reference evidence="10" key="1">
    <citation type="submission" date="2016-10" db="EMBL/GenBank/DDBJ databases">
        <authorList>
            <person name="Varghese N."/>
            <person name="Submissions S."/>
        </authorList>
    </citation>
    <scope>NUCLEOTIDE SEQUENCE [LARGE SCALE GENOMIC DNA]</scope>
    <source>
        <strain evidence="10">DSM 44260</strain>
    </source>
</reference>